<dbReference type="GO" id="GO:0005886">
    <property type="term" value="C:plasma membrane"/>
    <property type="evidence" value="ECO:0007669"/>
    <property type="project" value="TreeGrafter"/>
</dbReference>
<keyword evidence="3 6" id="KW-0812">Transmembrane</keyword>
<feature type="transmembrane region" description="Helical" evidence="6">
    <location>
        <begin position="97"/>
        <end position="115"/>
    </location>
</feature>
<dbReference type="AlphaFoldDB" id="A0A964E534"/>
<feature type="transmembrane region" description="Helical" evidence="6">
    <location>
        <begin position="23"/>
        <end position="44"/>
    </location>
</feature>
<dbReference type="PANTHER" id="PTHR42893:SF46">
    <property type="entry name" value="PROTEIN DETOXIFICATION 44, CHLOROPLASTIC"/>
    <property type="match status" value="1"/>
</dbReference>
<keyword evidence="4 6" id="KW-1133">Transmembrane helix</keyword>
<dbReference type="InterPro" id="IPR044644">
    <property type="entry name" value="DinF-like"/>
</dbReference>
<dbReference type="Pfam" id="PF01554">
    <property type="entry name" value="MatE"/>
    <property type="match status" value="2"/>
</dbReference>
<sequence>MTMLPQAEEITHRAVLKIAFPMMFAYLSTALVGAVSIAAIGQIGRADLSAGIAIGAILFDILFNSLNFLRSTTLGLTAIALGAGRTDKAKAILQRSLILAVGLGLVILVLGRWEIRIGLPLLGAHGTVLQAAASYAVIRVLSAPFALGNYAILGALLGRGRAIAGLALQLILNGTNILCCIWTVLVLHWGVRGAALSAVSGETLAFVAGLVWLRLSTGPLLGQGLTAAWRDGTGWRQMGVLNRDTLIRSLALLFTFAFFTRQGAVFGAATLAANAIHMQFFALSANCLDGFAAAAEQMAGRMIGARDTGGFRRAVRLTFGWSLISGAAITLVYLVFGQDFVALLTTAADVRADAGTSLVWAALVPVMAAGAFQLDGVFIGATWSRDMRNMMLLSLAVFLVAWAVLMPAFANAGLWAAFLIFLGVRGVTLGIVLLNRMKSGRILVAFGD</sequence>
<dbReference type="PANTHER" id="PTHR42893">
    <property type="entry name" value="PROTEIN DETOXIFICATION 44, CHLOROPLASTIC-RELATED"/>
    <property type="match status" value="1"/>
</dbReference>
<feature type="transmembrane region" description="Helical" evidence="6">
    <location>
        <begin position="314"/>
        <end position="337"/>
    </location>
</feature>
<keyword evidence="5 6" id="KW-0472">Membrane</keyword>
<comment type="caution">
    <text evidence="7">The sequence shown here is derived from an EMBL/GenBank/DDBJ whole genome shotgun (WGS) entry which is preliminary data.</text>
</comment>
<dbReference type="InterPro" id="IPR002528">
    <property type="entry name" value="MATE_fam"/>
</dbReference>
<dbReference type="RefSeq" id="WP_227308639.1">
    <property type="nucleotide sequence ID" value="NZ_JAESVA010000005.1"/>
</dbReference>
<evidence type="ECO:0000313" key="7">
    <source>
        <dbReference type="EMBL" id="MCB8881987.1"/>
    </source>
</evidence>
<evidence type="ECO:0000313" key="8">
    <source>
        <dbReference type="Proteomes" id="UP000721844"/>
    </source>
</evidence>
<dbReference type="GO" id="GO:0042910">
    <property type="term" value="F:xenobiotic transmembrane transporter activity"/>
    <property type="evidence" value="ECO:0007669"/>
    <property type="project" value="InterPro"/>
</dbReference>
<name>A0A964E534_9PROT</name>
<dbReference type="NCBIfam" id="TIGR00797">
    <property type="entry name" value="matE"/>
    <property type="match status" value="1"/>
</dbReference>
<keyword evidence="8" id="KW-1185">Reference proteome</keyword>
<dbReference type="Proteomes" id="UP000721844">
    <property type="component" value="Unassembled WGS sequence"/>
</dbReference>
<organism evidence="7 8">
    <name type="scientific">Acidisoma cellulosilyticum</name>
    <dbReference type="NCBI Taxonomy" id="2802395"/>
    <lineage>
        <taxon>Bacteria</taxon>
        <taxon>Pseudomonadati</taxon>
        <taxon>Pseudomonadota</taxon>
        <taxon>Alphaproteobacteria</taxon>
        <taxon>Acetobacterales</taxon>
        <taxon>Acidocellaceae</taxon>
        <taxon>Acidisoma</taxon>
    </lineage>
</organism>
<feature type="transmembrane region" description="Helical" evidence="6">
    <location>
        <begin position="135"/>
        <end position="158"/>
    </location>
</feature>
<evidence type="ECO:0000256" key="1">
    <source>
        <dbReference type="ARBA" id="ARBA00004141"/>
    </source>
</evidence>
<proteinExistence type="inferred from homology"/>
<comment type="similarity">
    <text evidence="2">Belongs to the multi antimicrobial extrusion (MATE) (TC 2.A.66.1) family.</text>
</comment>
<evidence type="ECO:0000256" key="4">
    <source>
        <dbReference type="ARBA" id="ARBA00022989"/>
    </source>
</evidence>
<comment type="subcellular location">
    <subcellularLocation>
        <location evidence="1">Membrane</location>
        <topology evidence="1">Multi-pass membrane protein</topology>
    </subcellularLocation>
</comment>
<dbReference type="CDD" id="cd13136">
    <property type="entry name" value="MATE_DinF_like"/>
    <property type="match status" value="1"/>
</dbReference>
<feature type="transmembrane region" description="Helical" evidence="6">
    <location>
        <begin position="357"/>
        <end position="378"/>
    </location>
</feature>
<accession>A0A964E534</accession>
<gene>
    <name evidence="7" type="ORF">ACELLULO517_17215</name>
</gene>
<feature type="transmembrane region" description="Helical" evidence="6">
    <location>
        <begin position="50"/>
        <end position="69"/>
    </location>
</feature>
<evidence type="ECO:0000256" key="3">
    <source>
        <dbReference type="ARBA" id="ARBA00022692"/>
    </source>
</evidence>
<protein>
    <submittedName>
        <fullName evidence="7">MATE family efflux transporter</fullName>
    </submittedName>
</protein>
<feature type="transmembrane region" description="Helical" evidence="6">
    <location>
        <begin position="390"/>
        <end position="409"/>
    </location>
</feature>
<feature type="transmembrane region" description="Helical" evidence="6">
    <location>
        <begin position="415"/>
        <end position="434"/>
    </location>
</feature>
<dbReference type="EMBL" id="JAESVA010000005">
    <property type="protein sequence ID" value="MCB8881987.1"/>
    <property type="molecule type" value="Genomic_DNA"/>
</dbReference>
<evidence type="ECO:0000256" key="6">
    <source>
        <dbReference type="SAM" id="Phobius"/>
    </source>
</evidence>
<evidence type="ECO:0000256" key="5">
    <source>
        <dbReference type="ARBA" id="ARBA00023136"/>
    </source>
</evidence>
<feature type="transmembrane region" description="Helical" evidence="6">
    <location>
        <begin position="250"/>
        <end position="269"/>
    </location>
</feature>
<feature type="transmembrane region" description="Helical" evidence="6">
    <location>
        <begin position="170"/>
        <end position="191"/>
    </location>
</feature>
<evidence type="ECO:0000256" key="2">
    <source>
        <dbReference type="ARBA" id="ARBA00010199"/>
    </source>
</evidence>
<dbReference type="GO" id="GO:0015297">
    <property type="term" value="F:antiporter activity"/>
    <property type="evidence" value="ECO:0007669"/>
    <property type="project" value="InterPro"/>
</dbReference>
<reference evidence="7 8" key="1">
    <citation type="journal article" date="2021" name="Microorganisms">
        <title>Acidisoma silvae sp. nov. and Acidisomacellulosilytica sp. nov., Two Acidophilic Bacteria Isolated from Decaying Wood, Hydrolyzing Cellulose and Producing Poly-3-hydroxybutyrate.</title>
        <authorList>
            <person name="Mieszkin S."/>
            <person name="Pouder E."/>
            <person name="Uroz S."/>
            <person name="Simon-Colin C."/>
            <person name="Alain K."/>
        </authorList>
    </citation>
    <scope>NUCLEOTIDE SEQUENCE [LARGE SCALE GENOMIC DNA]</scope>
    <source>
        <strain evidence="7 8">HW T5.17</strain>
    </source>
</reference>
<feature type="transmembrane region" description="Helical" evidence="6">
    <location>
        <begin position="275"/>
        <end position="294"/>
    </location>
</feature>